<dbReference type="EMBL" id="QFNY01000193">
    <property type="protein sequence ID" value="PZO99503.1"/>
    <property type="molecule type" value="Genomic_DNA"/>
</dbReference>
<evidence type="ECO:0000256" key="1">
    <source>
        <dbReference type="SAM" id="MobiDB-lite"/>
    </source>
</evidence>
<gene>
    <name evidence="3" type="ORF">DI609_08175</name>
</gene>
<keyword evidence="2" id="KW-0472">Membrane</keyword>
<reference evidence="3 4" key="1">
    <citation type="submission" date="2017-11" db="EMBL/GenBank/DDBJ databases">
        <title>Infants hospitalized years apart are colonized by the same room-sourced microbial strains.</title>
        <authorList>
            <person name="Brooks B."/>
            <person name="Olm M.R."/>
            <person name="Firek B.A."/>
            <person name="Baker R."/>
            <person name="Thomas B.C."/>
            <person name="Morowitz M.J."/>
            <person name="Banfield J.F."/>
        </authorList>
    </citation>
    <scope>NUCLEOTIDE SEQUENCE [LARGE SCALE GENOMIC DNA]</scope>
    <source>
        <strain evidence="3">S2_012_000_R3_87</strain>
    </source>
</reference>
<organism evidence="3 4">
    <name type="scientific">Corynebacterium urealyticum</name>
    <dbReference type="NCBI Taxonomy" id="43771"/>
    <lineage>
        <taxon>Bacteria</taxon>
        <taxon>Bacillati</taxon>
        <taxon>Actinomycetota</taxon>
        <taxon>Actinomycetes</taxon>
        <taxon>Mycobacteriales</taxon>
        <taxon>Corynebacteriaceae</taxon>
        <taxon>Corynebacterium</taxon>
    </lineage>
</organism>
<dbReference type="AlphaFoldDB" id="A0A2W5B0Y9"/>
<evidence type="ECO:0000313" key="4">
    <source>
        <dbReference type="Proteomes" id="UP000249451"/>
    </source>
</evidence>
<sequence length="180" mass="19864">MARRLLNLVAMLWMLTALTGFPQLLDTDVLRRVATFYFLGLFALQIIPLVMTYNGSFGHRLHPINVAYMSLASLGLVGSVMLAIVFGVHGGPAVTILAGALLFMGVVGATVLALFAQPWRDWAFKQRESEYLERMNHRLDVRAELRPQLHSAFGDRAFGERAFGEKASGDDGGRKPGEED</sequence>
<protein>
    <submittedName>
        <fullName evidence="3">Uncharacterized protein</fullName>
    </submittedName>
</protein>
<feature type="transmembrane region" description="Helical" evidence="2">
    <location>
        <begin position="36"/>
        <end position="54"/>
    </location>
</feature>
<feature type="region of interest" description="Disordered" evidence="1">
    <location>
        <begin position="160"/>
        <end position="180"/>
    </location>
</feature>
<feature type="transmembrane region" description="Helical" evidence="2">
    <location>
        <begin position="66"/>
        <end position="88"/>
    </location>
</feature>
<accession>A0A2W5B0Y9</accession>
<keyword evidence="2" id="KW-1133">Transmembrane helix</keyword>
<keyword evidence="2" id="KW-0812">Transmembrane</keyword>
<feature type="transmembrane region" description="Helical" evidence="2">
    <location>
        <begin position="94"/>
        <end position="116"/>
    </location>
</feature>
<name>A0A2W5B0Y9_9CORY</name>
<evidence type="ECO:0000313" key="3">
    <source>
        <dbReference type="EMBL" id="PZO99503.1"/>
    </source>
</evidence>
<proteinExistence type="predicted"/>
<dbReference type="Proteomes" id="UP000249451">
    <property type="component" value="Unassembled WGS sequence"/>
</dbReference>
<comment type="caution">
    <text evidence="3">The sequence shown here is derived from an EMBL/GenBank/DDBJ whole genome shotgun (WGS) entry which is preliminary data.</text>
</comment>
<evidence type="ECO:0000256" key="2">
    <source>
        <dbReference type="SAM" id="Phobius"/>
    </source>
</evidence>